<dbReference type="Pfam" id="PF24476">
    <property type="entry name" value="DUF7580"/>
    <property type="match status" value="1"/>
</dbReference>
<evidence type="ECO:0000259" key="7">
    <source>
        <dbReference type="Pfam" id="PF24476"/>
    </source>
</evidence>
<dbReference type="PRINTS" id="PR00723">
    <property type="entry name" value="SUBTILISIN"/>
</dbReference>
<dbReference type="InterPro" id="IPR023828">
    <property type="entry name" value="Peptidase_S8_Ser-AS"/>
</dbReference>
<dbReference type="EMBL" id="JAWRVG010000009">
    <property type="protein sequence ID" value="KAK4078258.1"/>
    <property type="molecule type" value="Genomic_DNA"/>
</dbReference>
<dbReference type="GO" id="GO:0004252">
    <property type="term" value="F:serine-type endopeptidase activity"/>
    <property type="evidence" value="ECO:0007669"/>
    <property type="project" value="UniProtKB-UniRule"/>
</dbReference>
<reference evidence="8" key="1">
    <citation type="submission" date="2023-11" db="EMBL/GenBank/DDBJ databases">
        <title>The genome sequences of three competitors of mushroom-forming fungi.</title>
        <authorList>
            <person name="Beijen E."/>
            <person name="Ohm R.A."/>
        </authorList>
    </citation>
    <scope>NUCLEOTIDE SEQUENCE</scope>
    <source>
        <strain evidence="8">CBS 100526</strain>
    </source>
</reference>
<evidence type="ECO:0000313" key="8">
    <source>
        <dbReference type="EMBL" id="KAK4078258.1"/>
    </source>
</evidence>
<dbReference type="GO" id="GO:0006508">
    <property type="term" value="P:proteolysis"/>
    <property type="evidence" value="ECO:0007669"/>
    <property type="project" value="UniProtKB-KW"/>
</dbReference>
<comment type="caution">
    <text evidence="8">The sequence shown here is derived from an EMBL/GenBank/DDBJ whole genome shotgun (WGS) entry which is preliminary data.</text>
</comment>
<protein>
    <recommendedName>
        <fullName evidence="10">Peptidase S8/S53 domain-containing protein</fullName>
    </recommendedName>
</protein>
<dbReference type="InterPro" id="IPR036852">
    <property type="entry name" value="Peptidase_S8/S53_dom_sf"/>
</dbReference>
<gene>
    <name evidence="8" type="ORF">Triagg1_3274</name>
</gene>
<evidence type="ECO:0000256" key="1">
    <source>
        <dbReference type="ARBA" id="ARBA00022670"/>
    </source>
</evidence>
<feature type="domain" description="DUF7580" evidence="7">
    <location>
        <begin position="280"/>
        <end position="613"/>
    </location>
</feature>
<evidence type="ECO:0008006" key="10">
    <source>
        <dbReference type="Google" id="ProtNLM"/>
    </source>
</evidence>
<keyword evidence="2 4" id="KW-0378">Hydrolase</keyword>
<dbReference type="Pfam" id="PF00082">
    <property type="entry name" value="Peptidase_S8"/>
    <property type="match status" value="1"/>
</dbReference>
<sequence length="1043" mass="116448">MGPNIAASAWRWRVGCPFGVQVLILTQYLLGTAVLRLQRAGSIEYTRSYPLFPAYSLVIAVAEPQGSEGVSGRHTAGVLIGLEDLHAEFITALVPSWNLRKFRLIIMNVNDFQGLFKSTIEFFVGRQPEKSAQPVSLRSQKQAAWVRADAFLQSAADDFDEPEPEPEDIERALRVFEQYVQYNPDGKSDSLTEQGLRRDVPYPKLQAMRDMMEQRSHGAMSNPGGPTIHVSKRKRESEAVIEEFSHMDRRAKMRRVLPTREEPNAIDRFEKDVDADFAVRMRRHLMSLDNALRQHWVCVCQRCSGLSVRLSLPQQNKDFNVETSFEVFFGVRAPGETALQEAKITIKDVHNSRMRSASEPAVSTTTDFVHICQSITESLGQQNCLHLALEGGIFQRLRPQPKTFGGDQMSRTVSLSALFKRQQELRGKSTSSPSLPFKGKRILAVTLAAALLPFLETPWIQPSFNHSNILFFDPLEDGELPDITKPFLTMEHIPIMSAGRTGNGVSSDNSKHMIHPNASVLALGILLCELHFCTTIESMQDGSKGPRSINTDYYTSLNWLKTLEGDATNDYFLATKACLQWEYLPPGQQADFDSADVQRLFYQNVIKRLEAEIFTSWGLRLEDLGSLDPRQNELCWGSFGQEVVRHETAKVEISDAGNGARAVPYRSMSDAAPATYTTLGSDPALRVSGPPQLRASLVEKSLYFFDASHQTGGGQESPLSQQWMDNLLASIYHHVDPFEAFEPGTRTFEPVRIAILDSGFDPENPLVRTDDQQLDPRIRAWQSFVSQTATDAVRDEIGHGTHALGLLLKVATCAEIYVARIAGRETLDRGTYDDIANAIDHAVTKWNVDIISMSFGIREYNKPMQVAISKALHNQTLLFAAASNDGANLGRAFPAKYPSVFCIHSTDGNGNPSTFNPTADDKDVNFSLLGENVSSHWPMGKNGHFEHVNVMSGTSVATPIAAGLAAAILTFVRQQEQHMAPGNDLLGPWLKDVHSMDEVLKSMVKQRRGQGYDYITPHSLFDRKSTREQVYNKIKDIRKHLYD</sequence>
<accession>A0AAE1IGK8</accession>
<name>A0AAE1IGK8_9HYPO</name>
<proteinExistence type="inferred from homology"/>
<dbReference type="PROSITE" id="PS51892">
    <property type="entry name" value="SUBTILASE"/>
    <property type="match status" value="1"/>
</dbReference>
<evidence type="ECO:0000259" key="6">
    <source>
        <dbReference type="Pfam" id="PF00082"/>
    </source>
</evidence>
<dbReference type="Proteomes" id="UP001273209">
    <property type="component" value="Unassembled WGS sequence"/>
</dbReference>
<dbReference type="PROSITE" id="PS00138">
    <property type="entry name" value="SUBTILASE_SER"/>
    <property type="match status" value="1"/>
</dbReference>
<organism evidence="8 9">
    <name type="scientific">Trichoderma aggressivum f. europaeum</name>
    <dbReference type="NCBI Taxonomy" id="173218"/>
    <lineage>
        <taxon>Eukaryota</taxon>
        <taxon>Fungi</taxon>
        <taxon>Dikarya</taxon>
        <taxon>Ascomycota</taxon>
        <taxon>Pezizomycotina</taxon>
        <taxon>Sordariomycetes</taxon>
        <taxon>Hypocreomycetidae</taxon>
        <taxon>Hypocreales</taxon>
        <taxon>Hypocreaceae</taxon>
        <taxon>Trichoderma</taxon>
    </lineage>
</organism>
<dbReference type="InterPro" id="IPR056002">
    <property type="entry name" value="DUF7580"/>
</dbReference>
<keyword evidence="9" id="KW-1185">Reference proteome</keyword>
<keyword evidence="3 4" id="KW-0720">Serine protease</keyword>
<feature type="active site" description="Charge relay system" evidence="4">
    <location>
        <position position="955"/>
    </location>
</feature>
<feature type="active site" description="Charge relay system" evidence="4">
    <location>
        <position position="757"/>
    </location>
</feature>
<evidence type="ECO:0000256" key="4">
    <source>
        <dbReference type="PROSITE-ProRule" id="PRU01240"/>
    </source>
</evidence>
<evidence type="ECO:0000256" key="3">
    <source>
        <dbReference type="ARBA" id="ARBA00022825"/>
    </source>
</evidence>
<feature type="domain" description="Peptidase S8/S53" evidence="6">
    <location>
        <begin position="751"/>
        <end position="970"/>
    </location>
</feature>
<dbReference type="InterPro" id="IPR015500">
    <property type="entry name" value="Peptidase_S8_subtilisin-rel"/>
</dbReference>
<dbReference type="PANTHER" id="PTHR35186:SF4">
    <property type="entry name" value="PRION-INHIBITION AND PROPAGATION HELO DOMAIN-CONTAINING PROTEIN"/>
    <property type="match status" value="1"/>
</dbReference>
<dbReference type="AlphaFoldDB" id="A0AAE1IGK8"/>
<dbReference type="PANTHER" id="PTHR35186">
    <property type="entry name" value="ANK_REP_REGION DOMAIN-CONTAINING PROTEIN"/>
    <property type="match status" value="1"/>
</dbReference>
<comment type="similarity">
    <text evidence="4">Belongs to the peptidase S8 family.</text>
</comment>
<dbReference type="SUPFAM" id="SSF52743">
    <property type="entry name" value="Subtilisin-like"/>
    <property type="match status" value="1"/>
</dbReference>
<dbReference type="RefSeq" id="XP_062757798.1">
    <property type="nucleotide sequence ID" value="XM_062897548.1"/>
</dbReference>
<feature type="region of interest" description="Disordered" evidence="5">
    <location>
        <begin position="215"/>
        <end position="235"/>
    </location>
</feature>
<dbReference type="InterPro" id="IPR000209">
    <property type="entry name" value="Peptidase_S8/S53_dom"/>
</dbReference>
<keyword evidence="1 4" id="KW-0645">Protease</keyword>
<evidence type="ECO:0000256" key="5">
    <source>
        <dbReference type="SAM" id="MobiDB-lite"/>
    </source>
</evidence>
<dbReference type="Gene3D" id="3.40.50.200">
    <property type="entry name" value="Peptidase S8/S53 domain"/>
    <property type="match status" value="1"/>
</dbReference>
<feature type="active site" description="Charge relay system" evidence="4">
    <location>
        <position position="799"/>
    </location>
</feature>
<evidence type="ECO:0000313" key="9">
    <source>
        <dbReference type="Proteomes" id="UP001273209"/>
    </source>
</evidence>
<dbReference type="GeneID" id="87917453"/>
<evidence type="ECO:0000256" key="2">
    <source>
        <dbReference type="ARBA" id="ARBA00022801"/>
    </source>
</evidence>